<accession>A0ACC1M9H6</accession>
<dbReference type="Proteomes" id="UP001139981">
    <property type="component" value="Unassembled WGS sequence"/>
</dbReference>
<dbReference type="EMBL" id="JANBVB010000009">
    <property type="protein sequence ID" value="KAJ2900227.1"/>
    <property type="molecule type" value="Genomic_DNA"/>
</dbReference>
<comment type="caution">
    <text evidence="1">The sequence shown here is derived from an EMBL/GenBank/DDBJ whole genome shotgun (WGS) entry which is preliminary data.</text>
</comment>
<gene>
    <name evidence="1" type="ORF">IWW38_000647</name>
</gene>
<organism evidence="1 2">
    <name type="scientific">Coemansia aciculifera</name>
    <dbReference type="NCBI Taxonomy" id="417176"/>
    <lineage>
        <taxon>Eukaryota</taxon>
        <taxon>Fungi</taxon>
        <taxon>Fungi incertae sedis</taxon>
        <taxon>Zoopagomycota</taxon>
        <taxon>Kickxellomycotina</taxon>
        <taxon>Kickxellomycetes</taxon>
        <taxon>Kickxellales</taxon>
        <taxon>Kickxellaceae</taxon>
        <taxon>Coemansia</taxon>
    </lineage>
</organism>
<reference evidence="1" key="1">
    <citation type="submission" date="2022-07" db="EMBL/GenBank/DDBJ databases">
        <title>Phylogenomic reconstructions and comparative analyses of Kickxellomycotina fungi.</title>
        <authorList>
            <person name="Reynolds N.K."/>
            <person name="Stajich J.E."/>
            <person name="Barry K."/>
            <person name="Grigoriev I.V."/>
            <person name="Crous P."/>
            <person name="Smith M.E."/>
        </authorList>
    </citation>
    <scope>NUCLEOTIDE SEQUENCE</scope>
    <source>
        <strain evidence="1">CBS 190363</strain>
    </source>
</reference>
<sequence>MSSIYTQLIIPRLETMAQCQLSLIKFGNCVYFFYNPNIMSEYYLTQEIREMARHADIKQYKCFFYDMNKVQFHKGKLSTDLAIGVLFYHQMECRAVSDTFDMETFVETLEKLPTLDELSVAKAKAKAKEDAKAAAKKVTAPIYNPHPKDYNFNMCVIL</sequence>
<name>A0ACC1M9H6_9FUNG</name>
<evidence type="ECO:0000313" key="2">
    <source>
        <dbReference type="Proteomes" id="UP001139981"/>
    </source>
</evidence>
<evidence type="ECO:0000313" key="1">
    <source>
        <dbReference type="EMBL" id="KAJ2900227.1"/>
    </source>
</evidence>
<proteinExistence type="predicted"/>
<protein>
    <submittedName>
        <fullName evidence="1">Uncharacterized protein</fullName>
    </submittedName>
</protein>
<keyword evidence="2" id="KW-1185">Reference proteome</keyword>